<dbReference type="EMBL" id="QRWZ01000011">
    <property type="protein sequence ID" value="RGT60051.1"/>
    <property type="molecule type" value="Genomic_DNA"/>
</dbReference>
<protein>
    <submittedName>
        <fullName evidence="1">Uncharacterized protein</fullName>
    </submittedName>
</protein>
<organism evidence="1 2">
    <name type="scientific">Streptococcus anginosus</name>
    <dbReference type="NCBI Taxonomy" id="1328"/>
    <lineage>
        <taxon>Bacteria</taxon>
        <taxon>Bacillati</taxon>
        <taxon>Bacillota</taxon>
        <taxon>Bacilli</taxon>
        <taxon>Lactobacillales</taxon>
        <taxon>Streptococcaceae</taxon>
        <taxon>Streptococcus</taxon>
        <taxon>Streptococcus anginosus group</taxon>
    </lineage>
</organism>
<comment type="caution">
    <text evidence="1">The sequence shown here is derived from an EMBL/GenBank/DDBJ whole genome shotgun (WGS) entry which is preliminary data.</text>
</comment>
<sequence length="61" mass="6967">MKKYFLTITYILLVTFLVCVGVTLYLLLTKYPMFYIISSGIFTIIIGIGIYALFILASFEV</sequence>
<dbReference type="Proteomes" id="UP000284046">
    <property type="component" value="Unassembled WGS sequence"/>
</dbReference>
<proteinExistence type="predicted"/>
<accession>A0A418G6X5</accession>
<evidence type="ECO:0000313" key="2">
    <source>
        <dbReference type="Proteomes" id="UP000284046"/>
    </source>
</evidence>
<name>A0A418G6X5_STRAP</name>
<dbReference type="AlphaFoldDB" id="A0A418G6X5"/>
<evidence type="ECO:0000313" key="1">
    <source>
        <dbReference type="EMBL" id="RGT60051.1"/>
    </source>
</evidence>
<reference evidence="1 2" key="1">
    <citation type="submission" date="2018-08" db="EMBL/GenBank/DDBJ databases">
        <title>A genome reference for cultivated species of the human gut microbiota.</title>
        <authorList>
            <person name="Zou Y."/>
            <person name="Xue W."/>
            <person name="Luo G."/>
        </authorList>
    </citation>
    <scope>NUCLEOTIDE SEQUENCE [LARGE SCALE GENOMIC DNA]</scope>
    <source>
        <strain evidence="1 2">AF18-38</strain>
    </source>
</reference>
<gene>
    <name evidence="1" type="ORF">DWX18_08250</name>
</gene>